<dbReference type="PROSITE" id="PS51808">
    <property type="entry name" value="CHCH"/>
    <property type="match status" value="1"/>
</dbReference>
<comment type="caution">
    <text evidence="6">The sequence shown here is derived from an EMBL/GenBank/DDBJ whole genome shotgun (WGS) entry which is preliminary data.</text>
</comment>
<accession>A0A836G3Q0</accession>
<name>A0A836G3Q0_9HYME</name>
<proteinExistence type="inferred from homology"/>
<dbReference type="Proteomes" id="UP000669903">
    <property type="component" value="Unassembled WGS sequence"/>
</dbReference>
<keyword evidence="5" id="KW-0472">Membrane</keyword>
<evidence type="ECO:0000313" key="6">
    <source>
        <dbReference type="EMBL" id="KAG5341315.1"/>
    </source>
</evidence>
<evidence type="ECO:0000313" key="7">
    <source>
        <dbReference type="Proteomes" id="UP000669903"/>
    </source>
</evidence>
<dbReference type="Pfam" id="PF08991">
    <property type="entry name" value="CMC4"/>
    <property type="match status" value="1"/>
</dbReference>
<keyword evidence="5" id="KW-1133">Transmembrane helix</keyword>
<dbReference type="PANTHER" id="PTHR15590">
    <property type="entry name" value="CX9C MOTIF-CONTAINING PROTEIN 4"/>
    <property type="match status" value="1"/>
</dbReference>
<dbReference type="InterPro" id="IPR027179">
    <property type="entry name" value="CMC4"/>
</dbReference>
<dbReference type="GO" id="GO:0005758">
    <property type="term" value="C:mitochondrial intermembrane space"/>
    <property type="evidence" value="ECO:0007669"/>
    <property type="project" value="TreeGrafter"/>
</dbReference>
<dbReference type="AlphaFoldDB" id="A0A836G3Q0"/>
<sequence length="103" mass="12103">MSTTDPCKQIACKLQTCLKDNVFQPSRCQDIIEQIRKCCIKHSNSTVCDGINISKPYEHNTVDYVSLVLVLLKNVEFFFFFNFISYISYDYVSFSSYKFYYNV</sequence>
<keyword evidence="7" id="KW-1185">Reference proteome</keyword>
<feature type="transmembrane region" description="Helical" evidence="5">
    <location>
        <begin position="64"/>
        <end position="89"/>
    </location>
</feature>
<dbReference type="InterPro" id="IPR009069">
    <property type="entry name" value="Cys_alpha_HP_mot_SF"/>
</dbReference>
<dbReference type="Gene3D" id="1.10.287.1130">
    <property type="entry name" value="CytochromE C oxidase copper chaperone"/>
    <property type="match status" value="1"/>
</dbReference>
<evidence type="ECO:0000256" key="1">
    <source>
        <dbReference type="ARBA" id="ARBA00004173"/>
    </source>
</evidence>
<evidence type="ECO:0000256" key="5">
    <source>
        <dbReference type="SAM" id="Phobius"/>
    </source>
</evidence>
<comment type="subcellular location">
    <subcellularLocation>
        <location evidence="1">Mitochondrion</location>
    </subcellularLocation>
</comment>
<feature type="non-terminal residue" evidence="6">
    <location>
        <position position="103"/>
    </location>
</feature>
<feature type="non-terminal residue" evidence="6">
    <location>
        <position position="1"/>
    </location>
</feature>
<gene>
    <name evidence="6" type="primary">Cmc4</name>
    <name evidence="6" type="ORF">G6Z76_0006125</name>
</gene>
<keyword evidence="5" id="KW-0812">Transmembrane</keyword>
<keyword evidence="4" id="KW-1015">Disulfide bond</keyword>
<protein>
    <submittedName>
        <fullName evidence="6">CMC4 protein</fullName>
    </submittedName>
</protein>
<organism evidence="6 7">
    <name type="scientific">Acromyrmex charruanus</name>
    <dbReference type="NCBI Taxonomy" id="2715315"/>
    <lineage>
        <taxon>Eukaryota</taxon>
        <taxon>Metazoa</taxon>
        <taxon>Ecdysozoa</taxon>
        <taxon>Arthropoda</taxon>
        <taxon>Hexapoda</taxon>
        <taxon>Insecta</taxon>
        <taxon>Pterygota</taxon>
        <taxon>Neoptera</taxon>
        <taxon>Endopterygota</taxon>
        <taxon>Hymenoptera</taxon>
        <taxon>Apocrita</taxon>
        <taxon>Aculeata</taxon>
        <taxon>Formicoidea</taxon>
        <taxon>Formicidae</taxon>
        <taxon>Myrmicinae</taxon>
        <taxon>Acromyrmex</taxon>
    </lineage>
</organism>
<evidence type="ECO:0000256" key="2">
    <source>
        <dbReference type="ARBA" id="ARBA00009858"/>
    </source>
</evidence>
<dbReference type="SUPFAM" id="SSF47072">
    <property type="entry name" value="Cysteine alpha-hairpin motif"/>
    <property type="match status" value="1"/>
</dbReference>
<dbReference type="EMBL" id="JAANIC010003323">
    <property type="protein sequence ID" value="KAG5341315.1"/>
    <property type="molecule type" value="Genomic_DNA"/>
</dbReference>
<dbReference type="PANTHER" id="PTHR15590:SF0">
    <property type="entry name" value="CX9C MOTIF-CONTAINING PROTEIN 4"/>
    <property type="match status" value="1"/>
</dbReference>
<evidence type="ECO:0000256" key="4">
    <source>
        <dbReference type="ARBA" id="ARBA00023157"/>
    </source>
</evidence>
<reference evidence="6" key="1">
    <citation type="submission" date="2020-03" db="EMBL/GenBank/DDBJ databases">
        <title>Relaxed selection underlies rapid genomic changes in the transitions from sociality to social parasitism in ants.</title>
        <authorList>
            <person name="Bi X."/>
        </authorList>
    </citation>
    <scope>NUCLEOTIDE SEQUENCE</scope>
    <source>
        <strain evidence="6">BGI-DK2014a</strain>
        <tissue evidence="6">Whole body</tissue>
    </source>
</reference>
<keyword evidence="3" id="KW-0496">Mitochondrion</keyword>
<evidence type="ECO:0000256" key="3">
    <source>
        <dbReference type="ARBA" id="ARBA00023128"/>
    </source>
</evidence>
<comment type="similarity">
    <text evidence="2">Belongs to the CMC4 family.</text>
</comment>